<dbReference type="PANTHER" id="PTHR42085">
    <property type="entry name" value="F-BOX DOMAIN-CONTAINING PROTEIN"/>
    <property type="match status" value="1"/>
</dbReference>
<evidence type="ECO:0000313" key="1">
    <source>
        <dbReference type="EMBL" id="PIB02820.1"/>
    </source>
</evidence>
<reference evidence="2 4" key="2">
    <citation type="submission" date="2023-09" db="EMBL/GenBank/DDBJ databases">
        <title>Complete-Gapless Cercospora beticola genome.</title>
        <authorList>
            <person name="Wyatt N.A."/>
            <person name="Spanner R.E."/>
            <person name="Bolton M.D."/>
        </authorList>
    </citation>
    <scope>NUCLEOTIDE SEQUENCE [LARGE SCALE GENOMIC DNA]</scope>
    <source>
        <strain evidence="2">Cb09-40</strain>
    </source>
</reference>
<name>A0A2G5IDJ4_CERBT</name>
<evidence type="ECO:0000313" key="2">
    <source>
        <dbReference type="EMBL" id="WPB04342.1"/>
    </source>
</evidence>
<proteinExistence type="predicted"/>
<keyword evidence="4" id="KW-1185">Reference proteome</keyword>
<reference evidence="1 3" key="1">
    <citation type="submission" date="2015-10" db="EMBL/GenBank/DDBJ databases">
        <title>The cercosporin biosynthetic gene cluster was horizontally transferred to several fungal lineages and shown to be expanded in Cercospora beticola based on microsynteny with recipient genomes.</title>
        <authorList>
            <person name="De Jonge R."/>
            <person name="Ebert M.K."/>
            <person name="Suttle J.C."/>
            <person name="Jurick Ii W.M."/>
            <person name="Secor G.A."/>
            <person name="Thomma B.P."/>
            <person name="Van De Peer Y."/>
            <person name="Bolton M.D."/>
        </authorList>
    </citation>
    <scope>NUCLEOTIDE SEQUENCE [LARGE SCALE GENOMIC DNA]</scope>
    <source>
        <strain evidence="1 3">09-40</strain>
    </source>
</reference>
<dbReference type="PANTHER" id="PTHR42085:SF2">
    <property type="entry name" value="F-BOX DOMAIN-CONTAINING PROTEIN"/>
    <property type="match status" value="1"/>
</dbReference>
<sequence length="336" mass="37698">MTVSPDNSPANNTGGCRLAPESLNSTMSCDPATPSIETLSEIGHSAAADGPPLTDMLRCSKPTAVAEDSADDGTTVARDLVTGTDDATEENANIDSRFPESRALSASQNDCLVLNKLPAELRNEIYELAFTVDDDEVEIDLSDFGPPRSPPLLTKGEVELSKARPPNNALLSTCHQIQSEATQLYKRASHKYWTDTHFFIDDLKPNGFDAAPEIESLKQDLWGGQNPRLKSENIDRIRHVGIFHRSVRDRNSLEVFTYMSESGIWLREWFHGVRAEPLLSTYVVLRVSDSRMRPLQRDWEIEDQKLYAEKIAQESNYKHAFHVELGSKLVHNYNYY</sequence>
<gene>
    <name evidence="1" type="ORF">CB0940_11968</name>
    <name evidence="2" type="ORF">RHO25_008988</name>
</gene>
<evidence type="ECO:0008006" key="5">
    <source>
        <dbReference type="Google" id="ProtNLM"/>
    </source>
</evidence>
<accession>A0A2G5IDJ4</accession>
<dbReference type="AlphaFoldDB" id="A0A2G5IDJ4"/>
<dbReference type="OrthoDB" id="5413827at2759"/>
<evidence type="ECO:0000313" key="3">
    <source>
        <dbReference type="Proteomes" id="UP000230605"/>
    </source>
</evidence>
<dbReference type="Proteomes" id="UP001302367">
    <property type="component" value="Chromosome 5"/>
</dbReference>
<evidence type="ECO:0000313" key="4">
    <source>
        <dbReference type="Proteomes" id="UP001302367"/>
    </source>
</evidence>
<dbReference type="InterPro" id="IPR038883">
    <property type="entry name" value="AN11006-like"/>
</dbReference>
<dbReference type="EMBL" id="CP134188">
    <property type="protein sequence ID" value="WPB04342.1"/>
    <property type="molecule type" value="Genomic_DNA"/>
</dbReference>
<dbReference type="EMBL" id="LKMD01000099">
    <property type="protein sequence ID" value="PIB02820.1"/>
    <property type="molecule type" value="Genomic_DNA"/>
</dbReference>
<protein>
    <recommendedName>
        <fullName evidence="5">F-box domain-containing protein</fullName>
    </recommendedName>
</protein>
<organism evidence="1 3">
    <name type="scientific">Cercospora beticola</name>
    <name type="common">Sugarbeet leaf spot fungus</name>
    <dbReference type="NCBI Taxonomy" id="122368"/>
    <lineage>
        <taxon>Eukaryota</taxon>
        <taxon>Fungi</taxon>
        <taxon>Dikarya</taxon>
        <taxon>Ascomycota</taxon>
        <taxon>Pezizomycotina</taxon>
        <taxon>Dothideomycetes</taxon>
        <taxon>Dothideomycetidae</taxon>
        <taxon>Mycosphaerellales</taxon>
        <taxon>Mycosphaerellaceae</taxon>
        <taxon>Cercospora</taxon>
    </lineage>
</organism>
<dbReference type="Proteomes" id="UP000230605">
    <property type="component" value="Chromosome 10"/>
</dbReference>